<keyword evidence="1" id="KW-0472">Membrane</keyword>
<dbReference type="InterPro" id="IPR029044">
    <property type="entry name" value="Nucleotide-diphossugar_trans"/>
</dbReference>
<protein>
    <submittedName>
        <fullName evidence="3">Glycosyltransferase</fullName>
    </submittedName>
</protein>
<dbReference type="InterPro" id="IPR001173">
    <property type="entry name" value="Glyco_trans_2-like"/>
</dbReference>
<feature type="transmembrane region" description="Helical" evidence="1">
    <location>
        <begin position="276"/>
        <end position="305"/>
    </location>
</feature>
<evidence type="ECO:0000313" key="4">
    <source>
        <dbReference type="Proteomes" id="UP001525961"/>
    </source>
</evidence>
<keyword evidence="1" id="KW-0812">Transmembrane</keyword>
<comment type="caution">
    <text evidence="3">The sequence shown here is derived from an EMBL/GenBank/DDBJ whole genome shotgun (WGS) entry which is preliminary data.</text>
</comment>
<name>A0ABT2N3Y2_9CYAN</name>
<keyword evidence="4" id="KW-1185">Reference proteome</keyword>
<accession>A0ABT2N3Y2</accession>
<reference evidence="3 4" key="1">
    <citation type="journal article" date="2022" name="Front. Microbiol.">
        <title>High genomic differentiation and limited gene flow indicate recent cryptic speciation within the genus Laspinema (cyanobacteria).</title>
        <authorList>
            <person name="Stanojkovic A."/>
            <person name="Skoupy S."/>
            <person name="Skaloud P."/>
            <person name="Dvorak P."/>
        </authorList>
    </citation>
    <scope>NUCLEOTIDE SEQUENCE [LARGE SCALE GENOMIC DNA]</scope>
    <source>
        <strain evidence="3 4">D3b</strain>
    </source>
</reference>
<dbReference type="EMBL" id="JAMXFA010000007">
    <property type="protein sequence ID" value="MCT7977395.1"/>
    <property type="molecule type" value="Genomic_DNA"/>
</dbReference>
<dbReference type="PANTHER" id="PTHR22916">
    <property type="entry name" value="GLYCOSYLTRANSFERASE"/>
    <property type="match status" value="1"/>
</dbReference>
<dbReference type="SUPFAM" id="SSF53448">
    <property type="entry name" value="Nucleotide-diphospho-sugar transferases"/>
    <property type="match status" value="1"/>
</dbReference>
<dbReference type="Gene3D" id="3.90.550.10">
    <property type="entry name" value="Spore Coat Polysaccharide Biosynthesis Protein SpsA, Chain A"/>
    <property type="match status" value="1"/>
</dbReference>
<sequence>MTHAHHQSNKDKLYLHMSIPKIEYYCTKLERSQPYLKGGRRLLPNCNNEEKCHPEKPLVSIVTVVYNAEMYLEKTIQSVINQTYENIEYIIIDGGSQDLTLEIIKKYEEKISYWISESDLGIYDAMNKGIALCKGDIIGIMNAGDIYTTEAVSTVINSYENSPISQIIVGNCKVTLDFEHSKWVVVSGKIDKLPYKTLPHPSVFVTLSVYKEQGLYNTSFRIAGDYDFLCRCFNKKVKFIHVDTVIAIASQPGLSSNYYLNEAECLRVRLQNHLPFYLSIFMSIFSFVTITLHKILANLGLWAVVESRRHGTIR</sequence>
<gene>
    <name evidence="3" type="ORF">NG792_06730</name>
</gene>
<organism evidence="3 4">
    <name type="scientific">Laspinema olomoucense D3b</name>
    <dbReference type="NCBI Taxonomy" id="2953688"/>
    <lineage>
        <taxon>Bacteria</taxon>
        <taxon>Bacillati</taxon>
        <taxon>Cyanobacteriota</taxon>
        <taxon>Cyanophyceae</taxon>
        <taxon>Oscillatoriophycideae</taxon>
        <taxon>Oscillatoriales</taxon>
        <taxon>Laspinemataceae</taxon>
        <taxon>Laspinema</taxon>
        <taxon>Laspinema olomoucense</taxon>
    </lineage>
</organism>
<dbReference type="Pfam" id="PF00535">
    <property type="entry name" value="Glycos_transf_2"/>
    <property type="match status" value="1"/>
</dbReference>
<dbReference type="CDD" id="cd06433">
    <property type="entry name" value="GT_2_WfgS_like"/>
    <property type="match status" value="1"/>
</dbReference>
<keyword evidence="1" id="KW-1133">Transmembrane helix</keyword>
<evidence type="ECO:0000259" key="2">
    <source>
        <dbReference type="Pfam" id="PF00535"/>
    </source>
</evidence>
<proteinExistence type="predicted"/>
<feature type="domain" description="Glycosyltransferase 2-like" evidence="2">
    <location>
        <begin position="60"/>
        <end position="173"/>
    </location>
</feature>
<dbReference type="RefSeq" id="WP_261196582.1">
    <property type="nucleotide sequence ID" value="NZ_JAMXFA010000007.1"/>
</dbReference>
<evidence type="ECO:0000313" key="3">
    <source>
        <dbReference type="EMBL" id="MCT7977395.1"/>
    </source>
</evidence>
<evidence type="ECO:0000256" key="1">
    <source>
        <dbReference type="SAM" id="Phobius"/>
    </source>
</evidence>
<dbReference type="Proteomes" id="UP001525961">
    <property type="component" value="Unassembled WGS sequence"/>
</dbReference>
<dbReference type="PANTHER" id="PTHR22916:SF67">
    <property type="entry name" value="COLANIC ACID BIOSYNTHESIS GLYCOSYL TRANSFERASE WCAE-RELATED"/>
    <property type="match status" value="1"/>
</dbReference>